<name>A0AAD8V4Y2_9PEZI</name>
<evidence type="ECO:0000313" key="1">
    <source>
        <dbReference type="EMBL" id="KAK1594422.1"/>
    </source>
</evidence>
<dbReference type="GeneID" id="85435348"/>
<dbReference type="AlphaFoldDB" id="A0AAD8V4Y2"/>
<proteinExistence type="predicted"/>
<dbReference type="Proteomes" id="UP001230504">
    <property type="component" value="Unassembled WGS sequence"/>
</dbReference>
<keyword evidence="2" id="KW-1185">Reference proteome</keyword>
<sequence length="122" mass="14065">MSTRRRRKQMRDADIVCGDPRHQHYQHPWPFLLCGVPTGSAFVHDTRQNSSKDWRPFASLPPHHPLLQALTPHRPVTHGTRNVLHSVPSHRRDNVLDGDGFRIHGRECRCKPRKGVTSCSLR</sequence>
<protein>
    <submittedName>
        <fullName evidence="1">Uncharacterized protein</fullName>
    </submittedName>
</protein>
<comment type="caution">
    <text evidence="1">The sequence shown here is derived from an EMBL/GenBank/DDBJ whole genome shotgun (WGS) entry which is preliminary data.</text>
</comment>
<reference evidence="1" key="1">
    <citation type="submission" date="2021-06" db="EMBL/GenBank/DDBJ databases">
        <title>Comparative genomics, transcriptomics and evolutionary studies reveal genomic signatures of adaptation to plant cell wall in hemibiotrophic fungi.</title>
        <authorList>
            <consortium name="DOE Joint Genome Institute"/>
            <person name="Baroncelli R."/>
            <person name="Diaz J.F."/>
            <person name="Benocci T."/>
            <person name="Peng M."/>
            <person name="Battaglia E."/>
            <person name="Haridas S."/>
            <person name="Andreopoulos W."/>
            <person name="Labutti K."/>
            <person name="Pangilinan J."/>
            <person name="Floch G.L."/>
            <person name="Makela M.R."/>
            <person name="Henrissat B."/>
            <person name="Grigoriev I.V."/>
            <person name="Crouch J.A."/>
            <person name="De Vries R.P."/>
            <person name="Sukno S.A."/>
            <person name="Thon M.R."/>
        </authorList>
    </citation>
    <scope>NUCLEOTIDE SEQUENCE</scope>
    <source>
        <strain evidence="1">CBS 125086</strain>
    </source>
</reference>
<organism evidence="1 2">
    <name type="scientific">Colletotrichum navitas</name>
    <dbReference type="NCBI Taxonomy" id="681940"/>
    <lineage>
        <taxon>Eukaryota</taxon>
        <taxon>Fungi</taxon>
        <taxon>Dikarya</taxon>
        <taxon>Ascomycota</taxon>
        <taxon>Pezizomycotina</taxon>
        <taxon>Sordariomycetes</taxon>
        <taxon>Hypocreomycetidae</taxon>
        <taxon>Glomerellales</taxon>
        <taxon>Glomerellaceae</taxon>
        <taxon>Colletotrichum</taxon>
        <taxon>Colletotrichum graminicola species complex</taxon>
    </lineage>
</organism>
<evidence type="ECO:0000313" key="2">
    <source>
        <dbReference type="Proteomes" id="UP001230504"/>
    </source>
</evidence>
<accession>A0AAD8V4Y2</accession>
<dbReference type="RefSeq" id="XP_060415605.1">
    <property type="nucleotide sequence ID" value="XM_060551108.1"/>
</dbReference>
<gene>
    <name evidence="1" type="ORF">LY79DRAFT_156219</name>
</gene>
<dbReference type="EMBL" id="JAHLJV010000020">
    <property type="protein sequence ID" value="KAK1594422.1"/>
    <property type="molecule type" value="Genomic_DNA"/>
</dbReference>